<evidence type="ECO:0000256" key="1">
    <source>
        <dbReference type="SAM" id="MobiDB-lite"/>
    </source>
</evidence>
<accession>A0A9P9EP49</accession>
<comment type="caution">
    <text evidence="3">The sequence shown here is derived from an EMBL/GenBank/DDBJ whole genome shotgun (WGS) entry which is preliminary data.</text>
</comment>
<organism evidence="3 4">
    <name type="scientific">Dactylonectria estremocensis</name>
    <dbReference type="NCBI Taxonomy" id="1079267"/>
    <lineage>
        <taxon>Eukaryota</taxon>
        <taxon>Fungi</taxon>
        <taxon>Dikarya</taxon>
        <taxon>Ascomycota</taxon>
        <taxon>Pezizomycotina</taxon>
        <taxon>Sordariomycetes</taxon>
        <taxon>Hypocreomycetidae</taxon>
        <taxon>Hypocreales</taxon>
        <taxon>Nectriaceae</taxon>
        <taxon>Dactylonectria</taxon>
    </lineage>
</organism>
<feature type="compositionally biased region" description="Polar residues" evidence="1">
    <location>
        <begin position="326"/>
        <end position="358"/>
    </location>
</feature>
<dbReference type="AlphaFoldDB" id="A0A9P9EP49"/>
<feature type="compositionally biased region" description="Basic and acidic residues" evidence="1">
    <location>
        <begin position="365"/>
        <end position="384"/>
    </location>
</feature>
<feature type="compositionally biased region" description="Basic and acidic residues" evidence="1">
    <location>
        <begin position="201"/>
        <end position="229"/>
    </location>
</feature>
<dbReference type="OrthoDB" id="5393404at2759"/>
<sequence>MAPTLFTTLRSIVSSSPSAPPSSEALATVSENIAQAHRVLEVRDSSTSNSRHQTSVDPNSGVLDPHDINNVGFFVLFALIGVAFVVTGIWFFFWAKNGGFHVKEHDWDDYKTTVLRRRGPNGTLLSGATASTNLGGGSVYKDVHDVDADNDDGRTVITEATALSGITAGASDIASREKRRRKQEKRDKEREKRGKRTSKRHVGDHGVMDEEAEHEAKQELRNYRHERVARVGGLNKESDASEWDGSTNAGTESNVSSSLLSDRQKTPTTTPTATPTKKSNGPGIRKVYSVADRREERELQREAQRQRSDARRVREAGRSSRRDFSYQRTDQSQSESLMEGYTSVSGSQLTSNTGSDLGTKSYHHPMPELRELERERERNREERRARRAGYRRGRQDDEDEVD</sequence>
<feature type="transmembrane region" description="Helical" evidence="2">
    <location>
        <begin position="71"/>
        <end position="93"/>
    </location>
</feature>
<evidence type="ECO:0000256" key="2">
    <source>
        <dbReference type="SAM" id="Phobius"/>
    </source>
</evidence>
<name>A0A9P9EP49_9HYPO</name>
<keyword evidence="2" id="KW-1133">Transmembrane helix</keyword>
<keyword evidence="4" id="KW-1185">Reference proteome</keyword>
<feature type="compositionally biased region" description="Low complexity" evidence="1">
    <location>
        <begin position="266"/>
        <end position="278"/>
    </location>
</feature>
<protein>
    <recommendedName>
        <fullName evidence="5">Endosomal spry domain-containing protein</fullName>
    </recommendedName>
</protein>
<dbReference type="EMBL" id="JAGMUU010000012">
    <property type="protein sequence ID" value="KAH7141223.1"/>
    <property type="molecule type" value="Genomic_DNA"/>
</dbReference>
<evidence type="ECO:0008006" key="5">
    <source>
        <dbReference type="Google" id="ProtNLM"/>
    </source>
</evidence>
<feature type="region of interest" description="Disordered" evidence="1">
    <location>
        <begin position="168"/>
        <end position="402"/>
    </location>
</feature>
<keyword evidence="2" id="KW-0472">Membrane</keyword>
<proteinExistence type="predicted"/>
<reference evidence="3" key="1">
    <citation type="journal article" date="2021" name="Nat. Commun.">
        <title>Genetic determinants of endophytism in the Arabidopsis root mycobiome.</title>
        <authorList>
            <person name="Mesny F."/>
            <person name="Miyauchi S."/>
            <person name="Thiergart T."/>
            <person name="Pickel B."/>
            <person name="Atanasova L."/>
            <person name="Karlsson M."/>
            <person name="Huettel B."/>
            <person name="Barry K.W."/>
            <person name="Haridas S."/>
            <person name="Chen C."/>
            <person name="Bauer D."/>
            <person name="Andreopoulos W."/>
            <person name="Pangilinan J."/>
            <person name="LaButti K."/>
            <person name="Riley R."/>
            <person name="Lipzen A."/>
            <person name="Clum A."/>
            <person name="Drula E."/>
            <person name="Henrissat B."/>
            <person name="Kohler A."/>
            <person name="Grigoriev I.V."/>
            <person name="Martin F.M."/>
            <person name="Hacquard S."/>
        </authorList>
    </citation>
    <scope>NUCLEOTIDE SEQUENCE</scope>
    <source>
        <strain evidence="3">MPI-CAGE-AT-0021</strain>
    </source>
</reference>
<evidence type="ECO:0000313" key="4">
    <source>
        <dbReference type="Proteomes" id="UP000717696"/>
    </source>
</evidence>
<gene>
    <name evidence="3" type="ORF">B0J13DRAFT_556412</name>
</gene>
<feature type="compositionally biased region" description="Basic and acidic residues" evidence="1">
    <location>
        <begin position="291"/>
        <end position="325"/>
    </location>
</feature>
<feature type="compositionally biased region" description="Polar residues" evidence="1">
    <location>
        <begin position="244"/>
        <end position="261"/>
    </location>
</feature>
<keyword evidence="2" id="KW-0812">Transmembrane</keyword>
<dbReference type="Proteomes" id="UP000717696">
    <property type="component" value="Unassembled WGS sequence"/>
</dbReference>
<evidence type="ECO:0000313" key="3">
    <source>
        <dbReference type="EMBL" id="KAH7141223.1"/>
    </source>
</evidence>